<keyword evidence="2" id="KW-0808">Transferase</keyword>
<dbReference type="RefSeq" id="WP_049698612.1">
    <property type="nucleotide sequence ID" value="NZ_JAQDQF010000009.1"/>
</dbReference>
<dbReference type="PANTHER" id="PTHR33434">
    <property type="entry name" value="DEGV DOMAIN-CONTAINING PROTEIN DR_1986-RELATED"/>
    <property type="match status" value="1"/>
</dbReference>
<dbReference type="Pfam" id="PF02734">
    <property type="entry name" value="Dak2"/>
    <property type="match status" value="1"/>
</dbReference>
<dbReference type="InterPro" id="IPR036117">
    <property type="entry name" value="DhaL_dom_sf"/>
</dbReference>
<dbReference type="Proteomes" id="UP000037247">
    <property type="component" value="Unassembled WGS sequence"/>
</dbReference>
<dbReference type="PROSITE" id="PS51480">
    <property type="entry name" value="DHAL"/>
    <property type="match status" value="1"/>
</dbReference>
<dbReference type="Pfam" id="PF21645">
    <property type="entry name" value="FakA-like_M"/>
    <property type="match status" value="1"/>
</dbReference>
<evidence type="ECO:0000313" key="3">
    <source>
        <dbReference type="Proteomes" id="UP000037247"/>
    </source>
</evidence>
<dbReference type="NCBIfam" id="TIGR03599">
    <property type="entry name" value="YloV"/>
    <property type="match status" value="1"/>
</dbReference>
<accession>A0ABR5IF35</accession>
<name>A0ABR5IF35_9ACTN</name>
<dbReference type="InterPro" id="IPR033470">
    <property type="entry name" value="FakA-like_C"/>
</dbReference>
<dbReference type="InterPro" id="IPR004007">
    <property type="entry name" value="DhaL_dom"/>
</dbReference>
<evidence type="ECO:0000313" key="2">
    <source>
        <dbReference type="EMBL" id="KNA92283.1"/>
    </source>
</evidence>
<comment type="caution">
    <text evidence="2">The sequence shown here is derived from an EMBL/GenBank/DDBJ whole genome shotgun (WGS) entry which is preliminary data.</text>
</comment>
<gene>
    <name evidence="2" type="ORF">ABW18_07690</name>
</gene>
<dbReference type="SUPFAM" id="SSF101473">
    <property type="entry name" value="DhaL-like"/>
    <property type="match status" value="1"/>
</dbReference>
<evidence type="ECO:0000259" key="1">
    <source>
        <dbReference type="PROSITE" id="PS51480"/>
    </source>
</evidence>
<sequence>MSTDGGLVRVMNPQVLRDWAQECVARLEELRGEINDLNVFPIPDSDTGSNMLFTMRSAADVVTALPVDADVVAVTRAMAEGAVANARGNSGVIMSQILVGLADAVEIGAPDGQLTFSQLAVSGLRLGSLAAQRAVSDPREGTVLTLLTIAAESAARHSGETAADQARAIADDVADGLERTPEQLPELASAGVVDAGGRGFLAMLDAMVGVLTGVTQRRRRYRGILTGGGQPGHPVDETCDGPGDMDFEVMYLLTGAAGESIATLRSELGELGDAVVIVGDSSPSGERFSVHVHTDDPGAAVEAAIAHGNVSDIRISCFALDSIRAQANSMEPPPRHRRAVVAVVRGDGAAELFAEAGAAVVRADDGVTPEALAAAIRATDSAHVVVMANGSLTSQDLVSVAAEVRSAQRSVISLPTSSMAQCLAALAVHDPSESPDADAYAMAEAAAGARWGSLLLADERMITLAGTCDVGDVLGLIGSDVLVIAPEQTAAVVSLVDLMLATGGEMVTVLAGSGVDREALAALEAQIRRAYPGVEMVVYETGQTDDLMQVGIE</sequence>
<dbReference type="EMBL" id="LDTZ01000015">
    <property type="protein sequence ID" value="KNA92283.1"/>
    <property type="molecule type" value="Genomic_DNA"/>
</dbReference>
<dbReference type="InterPro" id="IPR050270">
    <property type="entry name" value="DegV_domain_contain"/>
</dbReference>
<dbReference type="InterPro" id="IPR019986">
    <property type="entry name" value="YloV-like"/>
</dbReference>
<dbReference type="GO" id="GO:0016301">
    <property type="term" value="F:kinase activity"/>
    <property type="evidence" value="ECO:0007669"/>
    <property type="project" value="UniProtKB-KW"/>
</dbReference>
<dbReference type="Gene3D" id="1.25.40.340">
    <property type="match status" value="1"/>
</dbReference>
<keyword evidence="3" id="KW-1185">Reference proteome</keyword>
<keyword evidence="2" id="KW-0418">Kinase</keyword>
<dbReference type="InterPro" id="IPR048394">
    <property type="entry name" value="FakA-like_M"/>
</dbReference>
<dbReference type="SMART" id="SM01121">
    <property type="entry name" value="Dak1_2"/>
    <property type="match status" value="1"/>
</dbReference>
<proteinExistence type="predicted"/>
<dbReference type="SMART" id="SM01120">
    <property type="entry name" value="Dak2"/>
    <property type="match status" value="1"/>
</dbReference>
<reference evidence="2 3" key="1">
    <citation type="submission" date="2015-05" db="EMBL/GenBank/DDBJ databases">
        <title>Draft genome sequence of the bacterium Gordonia jacobaea a new member of the Gordonia genus.</title>
        <authorList>
            <person name="Jimenez-Galisteo G."/>
            <person name="Dominguez A."/>
            <person name="Munoz E."/>
            <person name="Vinas M."/>
        </authorList>
    </citation>
    <scope>NUCLEOTIDE SEQUENCE [LARGE SCALE GENOMIC DNA]</scope>
    <source>
        <strain evidence="3">mv1</strain>
    </source>
</reference>
<dbReference type="PANTHER" id="PTHR33434:SF4">
    <property type="entry name" value="PHOSPHATASE PROTEIN"/>
    <property type="match status" value="1"/>
</dbReference>
<feature type="domain" description="DhaL" evidence="1">
    <location>
        <begin position="14"/>
        <end position="209"/>
    </location>
</feature>
<dbReference type="Pfam" id="PF13684">
    <property type="entry name" value="FakA-like_C"/>
    <property type="match status" value="1"/>
</dbReference>
<protein>
    <submittedName>
        <fullName evidence="2">Dihydroxyacetone kinase</fullName>
    </submittedName>
</protein>
<organism evidence="2 3">
    <name type="scientific">Gordonia jacobaea</name>
    <dbReference type="NCBI Taxonomy" id="122202"/>
    <lineage>
        <taxon>Bacteria</taxon>
        <taxon>Bacillati</taxon>
        <taxon>Actinomycetota</taxon>
        <taxon>Actinomycetes</taxon>
        <taxon>Mycobacteriales</taxon>
        <taxon>Gordoniaceae</taxon>
        <taxon>Gordonia</taxon>
    </lineage>
</organism>